<feature type="region of interest" description="Disordered" evidence="1">
    <location>
        <begin position="1"/>
        <end position="74"/>
    </location>
</feature>
<evidence type="ECO:0000313" key="3">
    <source>
        <dbReference type="Proteomes" id="UP000308197"/>
    </source>
</evidence>
<dbReference type="Proteomes" id="UP000308197">
    <property type="component" value="Unassembled WGS sequence"/>
</dbReference>
<gene>
    <name evidence="2" type="ORF">K466DRAFT_165570</name>
</gene>
<dbReference type="AlphaFoldDB" id="A0A5C3P8R2"/>
<keyword evidence="3" id="KW-1185">Reference proteome</keyword>
<feature type="compositionally biased region" description="Basic and acidic residues" evidence="1">
    <location>
        <begin position="51"/>
        <end position="74"/>
    </location>
</feature>
<accession>A0A5C3P8R2</accession>
<evidence type="ECO:0000313" key="2">
    <source>
        <dbReference type="EMBL" id="TFK86076.1"/>
    </source>
</evidence>
<protein>
    <submittedName>
        <fullName evidence="2">Uncharacterized protein</fullName>
    </submittedName>
</protein>
<name>A0A5C3P8R2_9APHY</name>
<sequence>MAYRRAALSRMRTRNAETTEAAEEPHCMSRPMRRRTCSSLRPPGTLARHVPPRERSDTRKLRREGLVGDSRDTTARPPGGKTCCLLRVINAAMGPGCSAGALYSCTDEKTASFQGARDIFLFSPLCQCESGVHQPMKSLLAPRPHPWSARTAHGEKCVLTCQPVSRPRRLRPCGSTPDAPRSLCPSPSTLGCRRGFKLQASVTEEQRTWLERLSTAECLSTDFAHAQIGKRGHVVREARQ</sequence>
<dbReference type="InParanoid" id="A0A5C3P8R2"/>
<organism evidence="2 3">
    <name type="scientific">Polyporus arcularius HHB13444</name>
    <dbReference type="NCBI Taxonomy" id="1314778"/>
    <lineage>
        <taxon>Eukaryota</taxon>
        <taxon>Fungi</taxon>
        <taxon>Dikarya</taxon>
        <taxon>Basidiomycota</taxon>
        <taxon>Agaricomycotina</taxon>
        <taxon>Agaricomycetes</taxon>
        <taxon>Polyporales</taxon>
        <taxon>Polyporaceae</taxon>
        <taxon>Polyporus</taxon>
    </lineage>
</organism>
<evidence type="ECO:0000256" key="1">
    <source>
        <dbReference type="SAM" id="MobiDB-lite"/>
    </source>
</evidence>
<dbReference type="EMBL" id="ML211217">
    <property type="protein sequence ID" value="TFK86076.1"/>
    <property type="molecule type" value="Genomic_DNA"/>
</dbReference>
<reference evidence="2 3" key="1">
    <citation type="journal article" date="2019" name="Nat. Ecol. Evol.">
        <title>Megaphylogeny resolves global patterns of mushroom evolution.</title>
        <authorList>
            <person name="Varga T."/>
            <person name="Krizsan K."/>
            <person name="Foldi C."/>
            <person name="Dima B."/>
            <person name="Sanchez-Garcia M."/>
            <person name="Sanchez-Ramirez S."/>
            <person name="Szollosi G.J."/>
            <person name="Szarkandi J.G."/>
            <person name="Papp V."/>
            <person name="Albert L."/>
            <person name="Andreopoulos W."/>
            <person name="Angelini C."/>
            <person name="Antonin V."/>
            <person name="Barry K.W."/>
            <person name="Bougher N.L."/>
            <person name="Buchanan P."/>
            <person name="Buyck B."/>
            <person name="Bense V."/>
            <person name="Catcheside P."/>
            <person name="Chovatia M."/>
            <person name="Cooper J."/>
            <person name="Damon W."/>
            <person name="Desjardin D."/>
            <person name="Finy P."/>
            <person name="Geml J."/>
            <person name="Haridas S."/>
            <person name="Hughes K."/>
            <person name="Justo A."/>
            <person name="Karasinski D."/>
            <person name="Kautmanova I."/>
            <person name="Kiss B."/>
            <person name="Kocsube S."/>
            <person name="Kotiranta H."/>
            <person name="LaButti K.M."/>
            <person name="Lechner B.E."/>
            <person name="Liimatainen K."/>
            <person name="Lipzen A."/>
            <person name="Lukacs Z."/>
            <person name="Mihaltcheva S."/>
            <person name="Morgado L.N."/>
            <person name="Niskanen T."/>
            <person name="Noordeloos M.E."/>
            <person name="Ohm R.A."/>
            <person name="Ortiz-Santana B."/>
            <person name="Ovrebo C."/>
            <person name="Racz N."/>
            <person name="Riley R."/>
            <person name="Savchenko A."/>
            <person name="Shiryaev A."/>
            <person name="Soop K."/>
            <person name="Spirin V."/>
            <person name="Szebenyi C."/>
            <person name="Tomsovsky M."/>
            <person name="Tulloss R.E."/>
            <person name="Uehling J."/>
            <person name="Grigoriev I.V."/>
            <person name="Vagvolgyi C."/>
            <person name="Papp T."/>
            <person name="Martin F.M."/>
            <person name="Miettinen O."/>
            <person name="Hibbett D.S."/>
            <person name="Nagy L.G."/>
        </authorList>
    </citation>
    <scope>NUCLEOTIDE SEQUENCE [LARGE SCALE GENOMIC DNA]</scope>
    <source>
        <strain evidence="2 3">HHB13444</strain>
    </source>
</reference>
<proteinExistence type="predicted"/>